<keyword evidence="6" id="KW-1185">Reference proteome</keyword>
<protein>
    <submittedName>
        <fullName evidence="5">ABC transporter ATP-binding protein/permease</fullName>
    </submittedName>
</protein>
<keyword evidence="5" id="KW-0547">Nucleotide-binding</keyword>
<organism evidence="5 6">
    <name type="scientific">Clostridium simiarum</name>
    <dbReference type="NCBI Taxonomy" id="2841506"/>
    <lineage>
        <taxon>Bacteria</taxon>
        <taxon>Bacillati</taxon>
        <taxon>Bacillota</taxon>
        <taxon>Clostridia</taxon>
        <taxon>Eubacteriales</taxon>
        <taxon>Clostridiaceae</taxon>
        <taxon>Clostridium</taxon>
    </lineage>
</organism>
<proteinExistence type="predicted"/>
<evidence type="ECO:0000313" key="6">
    <source>
        <dbReference type="Proteomes" id="UP000736583"/>
    </source>
</evidence>
<name>A0ABS6EWH9_9CLOT</name>
<accession>A0ABS6EWH9</accession>
<keyword evidence="5" id="KW-0067">ATP-binding</keyword>
<feature type="domain" description="ABC transporter" evidence="4">
    <location>
        <begin position="7"/>
        <end position="47"/>
    </location>
</feature>
<keyword evidence="2" id="KW-0677">Repeat</keyword>
<keyword evidence="3" id="KW-0325">Glycoprotein</keyword>
<gene>
    <name evidence="5" type="ORF">KQI89_02275</name>
</gene>
<dbReference type="Pfam" id="PF00005">
    <property type="entry name" value="ABC_tran"/>
    <property type="match status" value="1"/>
</dbReference>
<evidence type="ECO:0000256" key="1">
    <source>
        <dbReference type="ARBA" id="ARBA00022448"/>
    </source>
</evidence>
<comment type="caution">
    <text evidence="5">The sequence shown here is derived from an EMBL/GenBank/DDBJ whole genome shotgun (WGS) entry which is preliminary data.</text>
</comment>
<evidence type="ECO:0000259" key="4">
    <source>
        <dbReference type="Pfam" id="PF00005"/>
    </source>
</evidence>
<keyword evidence="1" id="KW-0813">Transport</keyword>
<evidence type="ECO:0000313" key="5">
    <source>
        <dbReference type="EMBL" id="MBU5590581.1"/>
    </source>
</evidence>
<evidence type="ECO:0000256" key="2">
    <source>
        <dbReference type="ARBA" id="ARBA00022737"/>
    </source>
</evidence>
<dbReference type="Proteomes" id="UP000736583">
    <property type="component" value="Unassembled WGS sequence"/>
</dbReference>
<dbReference type="PANTHER" id="PTHR45136">
    <property type="entry name" value="ABC TRANSPORTER DOMAIN-CONTAINING PROTEIN"/>
    <property type="match status" value="1"/>
</dbReference>
<dbReference type="EMBL" id="JAHLQL010000001">
    <property type="protein sequence ID" value="MBU5590581.1"/>
    <property type="molecule type" value="Genomic_DNA"/>
</dbReference>
<evidence type="ECO:0000256" key="3">
    <source>
        <dbReference type="ARBA" id="ARBA00023180"/>
    </source>
</evidence>
<dbReference type="InterPro" id="IPR003439">
    <property type="entry name" value="ABC_transporter-like_ATP-bd"/>
</dbReference>
<dbReference type="GO" id="GO:0005524">
    <property type="term" value="F:ATP binding"/>
    <property type="evidence" value="ECO:0007669"/>
    <property type="project" value="UniProtKB-KW"/>
</dbReference>
<dbReference type="PANTHER" id="PTHR45136:SF2">
    <property type="entry name" value="ABC TRANSPORTER DOMAIN-CONTAINING PROTEIN"/>
    <property type="match status" value="1"/>
</dbReference>
<reference evidence="5 6" key="1">
    <citation type="submission" date="2021-06" db="EMBL/GenBank/DDBJ databases">
        <authorList>
            <person name="Sun Q."/>
            <person name="Li D."/>
        </authorList>
    </citation>
    <scope>NUCLEOTIDE SEQUENCE [LARGE SCALE GENOMIC DNA]</scope>
    <source>
        <strain evidence="5 6">MSJ-4</strain>
    </source>
</reference>
<sequence>MSKRSKNWIDKEVSKDGAELSGGEKQKIAVSRAYMSDKEIMIFDEPSSALDPIAEMDQFMNIKEKIKGKTAILISHRVGFARLADRIIVMDNGKIIEDGTHENLILKNGVYADLFNKQAQWYDRGVAQS</sequence>